<evidence type="ECO:0000256" key="1">
    <source>
        <dbReference type="ARBA" id="ARBA00023015"/>
    </source>
</evidence>
<dbReference type="PANTHER" id="PTHR30055:SF238">
    <property type="entry name" value="MYCOFACTOCIN BIOSYNTHESIS TRANSCRIPTIONAL REGULATOR MFTR-RELATED"/>
    <property type="match status" value="1"/>
</dbReference>
<gene>
    <name evidence="7" type="ORF">BXY39_2453</name>
</gene>
<dbReference type="InterPro" id="IPR050109">
    <property type="entry name" value="HTH-type_TetR-like_transc_reg"/>
</dbReference>
<dbReference type="InterPro" id="IPR009057">
    <property type="entry name" value="Homeodomain-like_sf"/>
</dbReference>
<dbReference type="RefSeq" id="WP_121939139.1">
    <property type="nucleotide sequence ID" value="NZ_REFR01000012.1"/>
</dbReference>
<accession>A0A3M0C6L5</accession>
<evidence type="ECO:0000256" key="4">
    <source>
        <dbReference type="PROSITE-ProRule" id="PRU00335"/>
    </source>
</evidence>
<dbReference type="OrthoDB" id="7465645at2"/>
<dbReference type="PROSITE" id="PS50977">
    <property type="entry name" value="HTH_TETR_2"/>
    <property type="match status" value="1"/>
</dbReference>
<feature type="DNA-binding region" description="H-T-H motif" evidence="4">
    <location>
        <begin position="91"/>
        <end position="110"/>
    </location>
</feature>
<dbReference type="PANTHER" id="PTHR30055">
    <property type="entry name" value="HTH-TYPE TRANSCRIPTIONAL REGULATOR RUTR"/>
    <property type="match status" value="1"/>
</dbReference>
<name>A0A3M0C6L5_9PROT</name>
<dbReference type="InterPro" id="IPR001647">
    <property type="entry name" value="HTH_TetR"/>
</dbReference>
<feature type="compositionally biased region" description="Basic and acidic residues" evidence="5">
    <location>
        <begin position="49"/>
        <end position="60"/>
    </location>
</feature>
<dbReference type="Pfam" id="PF00440">
    <property type="entry name" value="TetR_N"/>
    <property type="match status" value="1"/>
</dbReference>
<dbReference type="Gene3D" id="1.10.357.10">
    <property type="entry name" value="Tetracycline Repressor, domain 2"/>
    <property type="match status" value="1"/>
</dbReference>
<dbReference type="GO" id="GO:0000976">
    <property type="term" value="F:transcription cis-regulatory region binding"/>
    <property type="evidence" value="ECO:0007669"/>
    <property type="project" value="TreeGrafter"/>
</dbReference>
<dbReference type="SUPFAM" id="SSF46689">
    <property type="entry name" value="Homeodomain-like"/>
    <property type="match status" value="1"/>
</dbReference>
<evidence type="ECO:0000256" key="2">
    <source>
        <dbReference type="ARBA" id="ARBA00023125"/>
    </source>
</evidence>
<evidence type="ECO:0000256" key="3">
    <source>
        <dbReference type="ARBA" id="ARBA00023163"/>
    </source>
</evidence>
<dbReference type="EMBL" id="REFR01000012">
    <property type="protein sequence ID" value="RMB04882.1"/>
    <property type="molecule type" value="Genomic_DNA"/>
</dbReference>
<keyword evidence="2 4" id="KW-0238">DNA-binding</keyword>
<proteinExistence type="predicted"/>
<evidence type="ECO:0000259" key="6">
    <source>
        <dbReference type="PROSITE" id="PS50977"/>
    </source>
</evidence>
<dbReference type="PRINTS" id="PR00455">
    <property type="entry name" value="HTHTETR"/>
</dbReference>
<comment type="caution">
    <text evidence="7">The sequence shown here is derived from an EMBL/GenBank/DDBJ whole genome shotgun (WGS) entry which is preliminary data.</text>
</comment>
<evidence type="ECO:0000313" key="7">
    <source>
        <dbReference type="EMBL" id="RMB04882.1"/>
    </source>
</evidence>
<keyword evidence="1" id="KW-0805">Transcription regulation</keyword>
<dbReference type="AlphaFoldDB" id="A0A3M0C6L5"/>
<evidence type="ECO:0000313" key="8">
    <source>
        <dbReference type="Proteomes" id="UP000271227"/>
    </source>
</evidence>
<protein>
    <submittedName>
        <fullName evidence="7">TetR family transcriptional regulator</fullName>
    </submittedName>
</protein>
<organism evidence="7 8">
    <name type="scientific">Eilatimonas milleporae</name>
    <dbReference type="NCBI Taxonomy" id="911205"/>
    <lineage>
        <taxon>Bacteria</taxon>
        <taxon>Pseudomonadati</taxon>
        <taxon>Pseudomonadota</taxon>
        <taxon>Alphaproteobacteria</taxon>
        <taxon>Kordiimonadales</taxon>
        <taxon>Kordiimonadaceae</taxon>
        <taxon>Eilatimonas</taxon>
    </lineage>
</organism>
<feature type="domain" description="HTH tetR-type" evidence="6">
    <location>
        <begin position="69"/>
        <end position="128"/>
    </location>
</feature>
<feature type="region of interest" description="Disordered" evidence="5">
    <location>
        <begin position="1"/>
        <end position="62"/>
    </location>
</feature>
<keyword evidence="8" id="KW-1185">Reference proteome</keyword>
<dbReference type="InParanoid" id="A0A3M0C6L5"/>
<keyword evidence="3" id="KW-0804">Transcription</keyword>
<reference evidence="7 8" key="1">
    <citation type="submission" date="2018-10" db="EMBL/GenBank/DDBJ databases">
        <title>Genomic Encyclopedia of Archaeal and Bacterial Type Strains, Phase II (KMG-II): from individual species to whole genera.</title>
        <authorList>
            <person name="Goeker M."/>
        </authorList>
    </citation>
    <scope>NUCLEOTIDE SEQUENCE [LARGE SCALE GENOMIC DNA]</scope>
    <source>
        <strain evidence="7 8">DSM 25217</strain>
    </source>
</reference>
<dbReference type="GO" id="GO:0003700">
    <property type="term" value="F:DNA-binding transcription factor activity"/>
    <property type="evidence" value="ECO:0007669"/>
    <property type="project" value="TreeGrafter"/>
</dbReference>
<sequence length="263" mass="28409">MSAAAARASTDRPVTGHGRKKRVHRSERPGTGAPPVIDKTAPGQAASDRVNHGRVDRKGAGTDITLTGIAPGEPIVRAAIDLFARQGTSVTTARIAHTAGVSNGTLFNHYRSKQALVDHVYLAIVQAMADTAQTSLRPTGPVKDRLLRYWDGQVRWGLDNMADHRAARVLSAALMVSRTAMDEAKDRFRPVHDTVSAVLNDTLTTGMDPARGRDGPADAYLHGLARAQMDAAIAHAQDRDYQGPALDRHIRLGFEIFWHGLHA</sequence>
<dbReference type="Proteomes" id="UP000271227">
    <property type="component" value="Unassembled WGS sequence"/>
</dbReference>
<evidence type="ECO:0000256" key="5">
    <source>
        <dbReference type="SAM" id="MobiDB-lite"/>
    </source>
</evidence>